<reference evidence="3 4" key="1">
    <citation type="submission" date="2010-10" db="EMBL/GenBank/DDBJ databases">
        <title>Complete sequence of Frankia sp. EuI1c.</title>
        <authorList>
            <consortium name="US DOE Joint Genome Institute"/>
            <person name="Lucas S."/>
            <person name="Copeland A."/>
            <person name="Lapidus A."/>
            <person name="Cheng J.-F."/>
            <person name="Bruce D."/>
            <person name="Goodwin L."/>
            <person name="Pitluck S."/>
            <person name="Chertkov O."/>
            <person name="Detter J.C."/>
            <person name="Han C."/>
            <person name="Tapia R."/>
            <person name="Land M."/>
            <person name="Hauser L."/>
            <person name="Jeffries C."/>
            <person name="Kyrpides N."/>
            <person name="Ivanova N."/>
            <person name="Mikhailova N."/>
            <person name="Beauchemin N."/>
            <person name="Sen A."/>
            <person name="Sur S.A."/>
            <person name="Gtari M."/>
            <person name="Wall L."/>
            <person name="Tisa L."/>
            <person name="Woyke T."/>
        </authorList>
    </citation>
    <scope>NUCLEOTIDE SEQUENCE [LARGE SCALE GENOMIC DNA]</scope>
    <source>
        <strain evidence="4">DSM 45817 / CECT 9037 / EuI1c</strain>
    </source>
</reference>
<evidence type="ECO:0000313" key="4">
    <source>
        <dbReference type="Proteomes" id="UP000002484"/>
    </source>
</evidence>
<gene>
    <name evidence="3" type="ordered locus">FraEuI1c_4729</name>
</gene>
<comment type="similarity">
    <text evidence="1">Belongs to the universal stress protein A family.</text>
</comment>
<organism evidence="3 4">
    <name type="scientific">Pseudofrankia inefficax (strain DSM 45817 / CECT 9037 / DDB 130130 / EuI1c)</name>
    <name type="common">Frankia inefficax</name>
    <dbReference type="NCBI Taxonomy" id="298654"/>
    <lineage>
        <taxon>Bacteria</taxon>
        <taxon>Bacillati</taxon>
        <taxon>Actinomycetota</taxon>
        <taxon>Actinomycetes</taxon>
        <taxon>Frankiales</taxon>
        <taxon>Frankiaceae</taxon>
        <taxon>Pseudofrankia</taxon>
    </lineage>
</organism>
<dbReference type="InterPro" id="IPR014729">
    <property type="entry name" value="Rossmann-like_a/b/a_fold"/>
</dbReference>
<name>E3IZF0_PSEI1</name>
<dbReference type="InterPro" id="IPR006016">
    <property type="entry name" value="UspA"/>
</dbReference>
<dbReference type="Pfam" id="PF00582">
    <property type="entry name" value="Usp"/>
    <property type="match status" value="1"/>
</dbReference>
<dbReference type="STRING" id="298654.FraEuI1c_4729"/>
<dbReference type="KEGG" id="fri:FraEuI1c_4729"/>
<dbReference type="HOGENOM" id="CLU_049301_9_5_11"/>
<dbReference type="PRINTS" id="PR01438">
    <property type="entry name" value="UNVRSLSTRESS"/>
</dbReference>
<protein>
    <submittedName>
        <fullName evidence="3">UspA domain-containing protein</fullName>
    </submittedName>
</protein>
<evidence type="ECO:0000259" key="2">
    <source>
        <dbReference type="Pfam" id="PF00582"/>
    </source>
</evidence>
<dbReference type="SUPFAM" id="SSF52402">
    <property type="entry name" value="Adenine nucleotide alpha hydrolases-like"/>
    <property type="match status" value="1"/>
</dbReference>
<dbReference type="InParanoid" id="E3IZF0"/>
<dbReference type="eggNOG" id="COG0589">
    <property type="taxonomic scope" value="Bacteria"/>
</dbReference>
<sequence length="150" mass="15408">MSTGGEARRIVAGIDGSAGSVEALRWAAREAELRGADLLVVLAWQVPVGSPYVPTVPLDAQTLEDSAKQTLEHALSEVFGAKLPDGVSAEIRQGPASAVLIEAGKEADLLIVGSRGHGGLVGALLGSVSTAIVHHAHCPVLVVREPPREG</sequence>
<dbReference type="PANTHER" id="PTHR46553:SF3">
    <property type="entry name" value="ADENINE NUCLEOTIDE ALPHA HYDROLASES-LIKE SUPERFAMILY PROTEIN"/>
    <property type="match status" value="1"/>
</dbReference>
<dbReference type="Proteomes" id="UP000002484">
    <property type="component" value="Chromosome"/>
</dbReference>
<accession>E3IZF0</accession>
<evidence type="ECO:0000256" key="1">
    <source>
        <dbReference type="ARBA" id="ARBA00008791"/>
    </source>
</evidence>
<feature type="domain" description="UspA" evidence="2">
    <location>
        <begin position="8"/>
        <end position="144"/>
    </location>
</feature>
<dbReference type="EMBL" id="CP002299">
    <property type="protein sequence ID" value="ADP82720.1"/>
    <property type="molecule type" value="Genomic_DNA"/>
</dbReference>
<dbReference type="OrthoDB" id="6174426at2"/>
<keyword evidence="4" id="KW-1185">Reference proteome</keyword>
<dbReference type="Gene3D" id="3.40.50.620">
    <property type="entry name" value="HUPs"/>
    <property type="match status" value="1"/>
</dbReference>
<dbReference type="AlphaFoldDB" id="E3IZF0"/>
<dbReference type="RefSeq" id="WP_013425838.1">
    <property type="nucleotide sequence ID" value="NC_014666.1"/>
</dbReference>
<evidence type="ECO:0000313" key="3">
    <source>
        <dbReference type="EMBL" id="ADP82720.1"/>
    </source>
</evidence>
<dbReference type="PANTHER" id="PTHR46553">
    <property type="entry name" value="ADENINE NUCLEOTIDE ALPHA HYDROLASES-LIKE SUPERFAMILY PROTEIN"/>
    <property type="match status" value="1"/>
</dbReference>
<proteinExistence type="inferred from homology"/>
<dbReference type="InterPro" id="IPR006015">
    <property type="entry name" value="Universal_stress_UspA"/>
</dbReference>